<dbReference type="InterPro" id="IPR045349">
    <property type="entry name" value="SLC41A1-3"/>
</dbReference>
<feature type="region of interest" description="Disordered" evidence="2">
    <location>
        <begin position="150"/>
        <end position="169"/>
    </location>
</feature>
<dbReference type="EMBL" id="CADEAL010004357">
    <property type="protein sequence ID" value="CAB1457779.1"/>
    <property type="molecule type" value="Genomic_DNA"/>
</dbReference>
<evidence type="ECO:0000256" key="2">
    <source>
        <dbReference type="SAM" id="MobiDB-lite"/>
    </source>
</evidence>
<dbReference type="AlphaFoldDB" id="A0A9N7VXT9"/>
<accession>A0A9N7VXT9</accession>
<organism evidence="3 4">
    <name type="scientific">Pleuronectes platessa</name>
    <name type="common">European plaice</name>
    <dbReference type="NCBI Taxonomy" id="8262"/>
    <lineage>
        <taxon>Eukaryota</taxon>
        <taxon>Metazoa</taxon>
        <taxon>Chordata</taxon>
        <taxon>Craniata</taxon>
        <taxon>Vertebrata</taxon>
        <taxon>Euteleostomi</taxon>
        <taxon>Actinopterygii</taxon>
        <taxon>Neopterygii</taxon>
        <taxon>Teleostei</taxon>
        <taxon>Neoteleostei</taxon>
        <taxon>Acanthomorphata</taxon>
        <taxon>Carangaria</taxon>
        <taxon>Pleuronectiformes</taxon>
        <taxon>Pleuronectoidei</taxon>
        <taxon>Pleuronectidae</taxon>
        <taxon>Pleuronectes</taxon>
    </lineage>
</organism>
<keyword evidence="1" id="KW-0460">Magnesium</keyword>
<evidence type="ECO:0000313" key="4">
    <source>
        <dbReference type="Proteomes" id="UP001153269"/>
    </source>
</evidence>
<comment type="subcellular location">
    <subcellularLocation>
        <location evidence="1">Membrane</location>
        <topology evidence="1">Multi-pass membrane protein</topology>
    </subcellularLocation>
</comment>
<feature type="transmembrane region" description="Helical" evidence="1">
    <location>
        <begin position="32"/>
        <end position="52"/>
    </location>
</feature>
<dbReference type="GO" id="GO:0008324">
    <property type="term" value="F:monoatomic cation transmembrane transporter activity"/>
    <property type="evidence" value="ECO:0007669"/>
    <property type="project" value="UniProtKB-UniRule"/>
</dbReference>
<protein>
    <recommendedName>
        <fullName evidence="1">Solute carrier family 41 member</fullName>
    </recommendedName>
</protein>
<keyword evidence="1" id="KW-0472">Membrane</keyword>
<keyword evidence="1" id="KW-0406">Ion transport</keyword>
<keyword evidence="1" id="KW-0813">Transport</keyword>
<dbReference type="PANTHER" id="PTHR16228:SF22">
    <property type="entry name" value="SOLUTE CARRIER FAMILY 41 MEMBER 3"/>
    <property type="match status" value="1"/>
</dbReference>
<evidence type="ECO:0000313" key="3">
    <source>
        <dbReference type="EMBL" id="CAB1457779.1"/>
    </source>
</evidence>
<dbReference type="GO" id="GO:0022890">
    <property type="term" value="F:inorganic cation transmembrane transporter activity"/>
    <property type="evidence" value="ECO:0007669"/>
    <property type="project" value="UniProtKB-UniRule"/>
</dbReference>
<comment type="caution">
    <text evidence="1">Lacks conserved residue(s) required for the propagation of feature annotation.</text>
</comment>
<reference evidence="3" key="1">
    <citation type="submission" date="2020-03" db="EMBL/GenBank/DDBJ databases">
        <authorList>
            <person name="Weist P."/>
        </authorList>
    </citation>
    <scope>NUCLEOTIDE SEQUENCE</scope>
</reference>
<proteinExistence type="inferred from homology"/>
<comment type="caution">
    <text evidence="3">The sequence shown here is derived from an EMBL/GenBank/DDBJ whole genome shotgun (WGS) entry which is preliminary data.</text>
</comment>
<dbReference type="GO" id="GO:0005886">
    <property type="term" value="C:plasma membrane"/>
    <property type="evidence" value="ECO:0007669"/>
    <property type="project" value="TreeGrafter"/>
</dbReference>
<dbReference type="PANTHER" id="PTHR16228">
    <property type="entry name" value="DIVALENT CATION TRANSPORTER SOLUTE CARRIER FAMILY 41"/>
    <property type="match status" value="1"/>
</dbReference>
<evidence type="ECO:0000256" key="1">
    <source>
        <dbReference type="RuleBase" id="RU369007"/>
    </source>
</evidence>
<feature type="transmembrane region" description="Helical" evidence="1">
    <location>
        <begin position="84"/>
        <end position="105"/>
    </location>
</feature>
<dbReference type="GO" id="GO:0030001">
    <property type="term" value="P:metal ion transport"/>
    <property type="evidence" value="ECO:0007669"/>
    <property type="project" value="UniProtKB-UniRule"/>
</dbReference>
<comment type="function">
    <text evidence="1">Acts as a magnesium transporter.</text>
</comment>
<gene>
    <name evidence="3" type="ORF">PLEPLA_LOCUS45606</name>
</gene>
<comment type="similarity">
    <text evidence="1">Belongs to the SLC41A transporter family.</text>
</comment>
<keyword evidence="1" id="KW-1133">Transmembrane helix</keyword>
<feature type="transmembrane region" description="Helical" evidence="1">
    <location>
        <begin position="59"/>
        <end position="78"/>
    </location>
</feature>
<dbReference type="Proteomes" id="UP001153269">
    <property type="component" value="Unassembled WGS sequence"/>
</dbReference>
<sequence>MEAEGLRMQTDLLTSRLPARELMEDGNPDPGAVQGTVVGFLAAVTVLAHGVLTRGRGDLIKAAILCASSVPTAVITALCLDMLYLPPVVCVFWLLLIPALVTMACRSPPVRELLNIGGLSDPNFEGMAVFTPVINAHLKSMEEIPGEGQLHKEAGHGRRRASTQQQDQDQLLTGPAGYRFACF</sequence>
<keyword evidence="4" id="KW-1185">Reference proteome</keyword>
<name>A0A9N7VXT9_PLEPL</name>
<keyword evidence="1" id="KW-0812">Transmembrane</keyword>